<dbReference type="GO" id="GO:0016051">
    <property type="term" value="P:carbohydrate biosynthetic process"/>
    <property type="evidence" value="ECO:0007669"/>
    <property type="project" value="InterPro"/>
</dbReference>
<dbReference type="Proteomes" id="UP000078454">
    <property type="component" value="Unassembled WGS sequence"/>
</dbReference>
<dbReference type="InterPro" id="IPR020007">
    <property type="entry name" value="NeuB/NeuA"/>
</dbReference>
<evidence type="ECO:0000313" key="3">
    <source>
        <dbReference type="Proteomes" id="UP000078454"/>
    </source>
</evidence>
<dbReference type="EMBL" id="LYPB01000089">
    <property type="protein sequence ID" value="OAS14514.1"/>
    <property type="molecule type" value="Genomic_DNA"/>
</dbReference>
<dbReference type="InterPro" id="IPR013785">
    <property type="entry name" value="Aldolase_TIM"/>
</dbReference>
<dbReference type="PANTHER" id="PTHR42966">
    <property type="entry name" value="N-ACETYLNEURAMINATE SYNTHASE"/>
    <property type="match status" value="1"/>
</dbReference>
<comment type="caution">
    <text evidence="2">The sequence shown here is derived from an EMBL/GenBank/DDBJ whole genome shotgun (WGS) entry which is preliminary data.</text>
</comment>
<name>A0A197ZZ80_9BACL</name>
<feature type="domain" description="AFP-like" evidence="1">
    <location>
        <begin position="306"/>
        <end position="356"/>
    </location>
</feature>
<dbReference type="CDD" id="cd11615">
    <property type="entry name" value="SAF_NeuB_like"/>
    <property type="match status" value="1"/>
</dbReference>
<dbReference type="InterPro" id="IPR006190">
    <property type="entry name" value="SAF_AFP_Neu5Ac"/>
</dbReference>
<dbReference type="OrthoDB" id="9814210at2"/>
<evidence type="ECO:0000313" key="2">
    <source>
        <dbReference type="EMBL" id="OAS14514.1"/>
    </source>
</evidence>
<dbReference type="Gene3D" id="3.20.20.70">
    <property type="entry name" value="Aldolase class I"/>
    <property type="match status" value="1"/>
</dbReference>
<dbReference type="PROSITE" id="PS50844">
    <property type="entry name" value="AFP_LIKE"/>
    <property type="match status" value="1"/>
</dbReference>
<dbReference type="InterPro" id="IPR036732">
    <property type="entry name" value="AFP_Neu5c_C_sf"/>
</dbReference>
<dbReference type="InterPro" id="IPR013132">
    <property type="entry name" value="PseI/NeuA/B-like_N"/>
</dbReference>
<organism evidence="2 3">
    <name type="scientific">Paenibacillus oryzisoli</name>
    <dbReference type="NCBI Taxonomy" id="1850517"/>
    <lineage>
        <taxon>Bacteria</taxon>
        <taxon>Bacillati</taxon>
        <taxon>Bacillota</taxon>
        <taxon>Bacilli</taxon>
        <taxon>Bacillales</taxon>
        <taxon>Paenibacillaceae</taxon>
        <taxon>Paenibacillus</taxon>
    </lineage>
</organism>
<sequence length="356" mass="39833">MERTFIVAEAGVNHNGDIELAKRLIEVAADCGADVVKFQTFRSEKLVSKLAEKAGYQKSTTDATENQLNMLKKLELSIEDHHLLIDHCKKNGIMFLSTPFDEDSLYFLAEDLKLPIIKIPSGEITNAPFLLKIARFKKKIILSTGMSSLGEIEHALSILAFGLLHEKGNPSEESIQRSYASVEGHRLLKEYVSILHCTTEYPTPFVEVNLRAMDTLKLAFQLPVGLSDHTEGIAIPIAAVARGAYLIEKHFTLDRTMPGPDHRASLEPQELKAMIHSIRQVEESLGIKIKSATQSEIKNKLVVRKSLVAIKPIQKGEYFTEENIGVKRPGNGVSPIYYWDYIGETAQKDYDEDDLI</sequence>
<protein>
    <submittedName>
        <fullName evidence="2">N-acetylneuraminate synthase</fullName>
    </submittedName>
</protein>
<dbReference type="InterPro" id="IPR057736">
    <property type="entry name" value="SAF_PseI/NeuA/NeuB"/>
</dbReference>
<reference evidence="2 3" key="1">
    <citation type="submission" date="2016-05" db="EMBL/GenBank/DDBJ databases">
        <title>Paenibacillus sp. 1ZS3-15 nov., isolated from the rhizosphere soil.</title>
        <authorList>
            <person name="Zhang X.X."/>
            <person name="Zhang J."/>
        </authorList>
    </citation>
    <scope>NUCLEOTIDE SEQUENCE [LARGE SCALE GENOMIC DNA]</scope>
    <source>
        <strain evidence="2 3">1ZS3-15</strain>
    </source>
</reference>
<evidence type="ECO:0000259" key="1">
    <source>
        <dbReference type="PROSITE" id="PS50844"/>
    </source>
</evidence>
<dbReference type="InterPro" id="IPR051690">
    <property type="entry name" value="PseI-like"/>
</dbReference>
<accession>A0A197ZZ80</accession>
<gene>
    <name evidence="2" type="ORF">A8708_34005</name>
</gene>
<proteinExistence type="predicted"/>
<dbReference type="SUPFAM" id="SSF51569">
    <property type="entry name" value="Aldolase"/>
    <property type="match status" value="1"/>
</dbReference>
<dbReference type="Gene3D" id="3.90.1210.10">
    <property type="entry name" value="Antifreeze-like/N-acetylneuraminic acid synthase C-terminal domain"/>
    <property type="match status" value="1"/>
</dbReference>
<dbReference type="SUPFAM" id="SSF51269">
    <property type="entry name" value="AFP III-like domain"/>
    <property type="match status" value="1"/>
</dbReference>
<dbReference type="PANTHER" id="PTHR42966:SF1">
    <property type="entry name" value="SIALIC ACID SYNTHASE"/>
    <property type="match status" value="1"/>
</dbReference>
<dbReference type="InterPro" id="IPR013974">
    <property type="entry name" value="SAF"/>
</dbReference>
<keyword evidence="3" id="KW-1185">Reference proteome</keyword>
<dbReference type="GO" id="GO:0047444">
    <property type="term" value="F:N-acylneuraminate-9-phosphate synthase activity"/>
    <property type="evidence" value="ECO:0007669"/>
    <property type="project" value="TreeGrafter"/>
</dbReference>
<dbReference type="RefSeq" id="WP_068669495.1">
    <property type="nucleotide sequence ID" value="NZ_LYPB01000089.1"/>
</dbReference>
<dbReference type="AlphaFoldDB" id="A0A197ZZ80"/>
<dbReference type="STRING" id="1850517.A8708_34005"/>
<dbReference type="Pfam" id="PF03102">
    <property type="entry name" value="NeuB"/>
    <property type="match status" value="1"/>
</dbReference>
<dbReference type="NCBIfam" id="TIGR03569">
    <property type="entry name" value="NeuB_NnaB"/>
    <property type="match status" value="1"/>
</dbReference>
<dbReference type="Pfam" id="PF08666">
    <property type="entry name" value="SAF"/>
    <property type="match status" value="1"/>
</dbReference>